<reference evidence="2 3" key="1">
    <citation type="submission" date="2021-11" db="EMBL/GenBank/DDBJ databases">
        <title>Whole genome sequences of diphtheriae toxin producing Corynebacterium ulcerans isolates from cats in Osaka, Japan.</title>
        <authorList>
            <person name="Umeda K."/>
            <person name="Hirai Y."/>
        </authorList>
    </citation>
    <scope>NUCLEOTIDE SEQUENCE [LARGE SCALE GENOMIC DNA]</scope>
    <source>
        <strain evidence="2 3">12109B-1</strain>
    </source>
</reference>
<evidence type="ECO:0008006" key="4">
    <source>
        <dbReference type="Google" id="ProtNLM"/>
    </source>
</evidence>
<organism evidence="2 3">
    <name type="scientific">Corynebacterium ulcerans</name>
    <dbReference type="NCBI Taxonomy" id="65058"/>
    <lineage>
        <taxon>Bacteria</taxon>
        <taxon>Bacillati</taxon>
        <taxon>Actinomycetota</taxon>
        <taxon>Actinomycetes</taxon>
        <taxon>Mycobacteriales</taxon>
        <taxon>Corynebacteriaceae</taxon>
        <taxon>Corynebacterium</taxon>
    </lineage>
</organism>
<dbReference type="Proteomes" id="UP001205910">
    <property type="component" value="Unassembled WGS sequence"/>
</dbReference>
<evidence type="ECO:0000256" key="1">
    <source>
        <dbReference type="SAM" id="MobiDB-lite"/>
    </source>
</evidence>
<feature type="compositionally biased region" description="Polar residues" evidence="1">
    <location>
        <begin position="204"/>
        <end position="213"/>
    </location>
</feature>
<accession>A0ABD0BE60</accession>
<name>A0ABD0BE60_CORUL</name>
<dbReference type="AlphaFoldDB" id="A0ABD0BE60"/>
<sequence>MFTINIAGDASSALSHFALLGLAAVAEEMGDNSVRLLWSLDSEPKAQLRSIYDPLLIAQRIRELATRWSEDSSWVKARKNYAGKQFAPFSPRIKAIDAEKSPHDWEEHHHIRTSHVDQLLADKRWLDLSFISALGEPSYWHNEKKAPRPDHGASRWEMKTRNRGEEFVQHRLSLMVDELSSWTNEDILAGIQGKQVHDPLGKNSPDSRTSTGLTPPGPTDVALAFVGLLGIASFQLAPQVKEKSVTPGAFPPQALHPVLMVLPMSSTPISLGRARSVLRSEAIACIGGELVRTGDIGTTAVVSASKWLLEHGINAVALFDIKKAGSSSAPERQVQPGSVLPLG</sequence>
<evidence type="ECO:0000313" key="3">
    <source>
        <dbReference type="Proteomes" id="UP001205910"/>
    </source>
</evidence>
<feature type="region of interest" description="Disordered" evidence="1">
    <location>
        <begin position="195"/>
        <end position="215"/>
    </location>
</feature>
<dbReference type="RefSeq" id="WP_014835682.1">
    <property type="nucleotide sequence ID" value="NZ_AP019662.1"/>
</dbReference>
<comment type="caution">
    <text evidence="2">The sequence shown here is derived from an EMBL/GenBank/DDBJ whole genome shotgun (WGS) entry which is preliminary data.</text>
</comment>
<protein>
    <recommendedName>
        <fullName evidence="4">CRISPR-associated protein</fullName>
    </recommendedName>
</protein>
<proteinExistence type="predicted"/>
<gene>
    <name evidence="2" type="ORF">CULCOIPH005_02130</name>
</gene>
<dbReference type="KEGG" id="cuz:Cul05146_0110"/>
<dbReference type="EMBL" id="BQFK01000001">
    <property type="protein sequence ID" value="GJJ42024.1"/>
    <property type="molecule type" value="Genomic_DNA"/>
</dbReference>
<evidence type="ECO:0000313" key="2">
    <source>
        <dbReference type="EMBL" id="GJJ42024.1"/>
    </source>
</evidence>